<dbReference type="PROSITE" id="PS50977">
    <property type="entry name" value="HTH_TETR_2"/>
    <property type="match status" value="1"/>
</dbReference>
<evidence type="ECO:0000313" key="8">
    <source>
        <dbReference type="Proteomes" id="UP000249091"/>
    </source>
</evidence>
<keyword evidence="8" id="KW-1185">Reference proteome</keyword>
<keyword evidence="3 5" id="KW-0238">DNA-binding</keyword>
<dbReference type="GO" id="GO:0000976">
    <property type="term" value="F:transcription cis-regulatory region binding"/>
    <property type="evidence" value="ECO:0007669"/>
    <property type="project" value="TreeGrafter"/>
</dbReference>
<dbReference type="SUPFAM" id="SSF46689">
    <property type="entry name" value="Homeodomain-like"/>
    <property type="match status" value="1"/>
</dbReference>
<dbReference type="InterPro" id="IPR039538">
    <property type="entry name" value="BetI_C"/>
</dbReference>
<dbReference type="InterPro" id="IPR009057">
    <property type="entry name" value="Homeodomain-like_sf"/>
</dbReference>
<dbReference type="EMBL" id="LS483468">
    <property type="protein sequence ID" value="SQI32959.1"/>
    <property type="molecule type" value="Genomic_DNA"/>
</dbReference>
<dbReference type="Pfam" id="PF13977">
    <property type="entry name" value="TetR_C_6"/>
    <property type="match status" value="1"/>
</dbReference>
<evidence type="ECO:0000313" key="7">
    <source>
        <dbReference type="EMBL" id="SQI32959.1"/>
    </source>
</evidence>
<dbReference type="SUPFAM" id="SSF48498">
    <property type="entry name" value="Tetracyclin repressor-like, C-terminal domain"/>
    <property type="match status" value="1"/>
</dbReference>
<feature type="domain" description="HTH tetR-type" evidence="6">
    <location>
        <begin position="27"/>
        <end position="87"/>
    </location>
</feature>
<feature type="DNA-binding region" description="H-T-H motif" evidence="5">
    <location>
        <begin position="50"/>
        <end position="69"/>
    </location>
</feature>
<evidence type="ECO:0000256" key="4">
    <source>
        <dbReference type="ARBA" id="ARBA00023163"/>
    </source>
</evidence>
<dbReference type="GO" id="GO:0003700">
    <property type="term" value="F:DNA-binding transcription factor activity"/>
    <property type="evidence" value="ECO:0007669"/>
    <property type="project" value="TreeGrafter"/>
</dbReference>
<organism evidence="7 8">
    <name type="scientific">Rhodococcus coprophilus</name>
    <dbReference type="NCBI Taxonomy" id="38310"/>
    <lineage>
        <taxon>Bacteria</taxon>
        <taxon>Bacillati</taxon>
        <taxon>Actinomycetota</taxon>
        <taxon>Actinomycetes</taxon>
        <taxon>Mycobacteriales</taxon>
        <taxon>Nocardiaceae</taxon>
        <taxon>Rhodococcus</taxon>
    </lineage>
</organism>
<evidence type="ECO:0000256" key="3">
    <source>
        <dbReference type="ARBA" id="ARBA00023125"/>
    </source>
</evidence>
<sequence length="213" mass="22740">MRTVIPVRSYGGPLRYGASMRARPYATTSPTRLAAALLEVAARSGLEAASVREVANEAGVSIGAVQHHFPTKDEMLAYSFRALSDRVLTRLANVDPDIDPARTLFAALSQLLPLDDQRGSEVHVMAAFAVRAVTSPSLSVIRSSTLFTVRTGIATVLIRLGAPDPETRATLLLAAVHGLALDAASSPDLYPREYLTHALHTQIQLALHGADAH</sequence>
<gene>
    <name evidence="7" type="primary">kstR2_6</name>
    <name evidence="7" type="ORF">NCTC10994_02377</name>
</gene>
<proteinExistence type="predicted"/>
<keyword evidence="2" id="KW-0805">Transcription regulation</keyword>
<evidence type="ECO:0000256" key="1">
    <source>
        <dbReference type="ARBA" id="ARBA00022491"/>
    </source>
</evidence>
<evidence type="ECO:0000256" key="5">
    <source>
        <dbReference type="PROSITE-ProRule" id="PRU00335"/>
    </source>
</evidence>
<dbReference type="STRING" id="1219011.GCA_001895045_04154"/>
<dbReference type="KEGG" id="rcr:NCTC10994_02377"/>
<accession>A0A2X4U2V5</accession>
<keyword evidence="4" id="KW-0804">Transcription</keyword>
<dbReference type="Gene3D" id="1.10.357.10">
    <property type="entry name" value="Tetracycline Repressor, domain 2"/>
    <property type="match status" value="1"/>
</dbReference>
<keyword evidence="1" id="KW-0678">Repressor</keyword>
<dbReference type="PANTHER" id="PTHR30055">
    <property type="entry name" value="HTH-TYPE TRANSCRIPTIONAL REGULATOR RUTR"/>
    <property type="match status" value="1"/>
</dbReference>
<evidence type="ECO:0000259" key="6">
    <source>
        <dbReference type="PROSITE" id="PS50977"/>
    </source>
</evidence>
<dbReference type="Proteomes" id="UP000249091">
    <property type="component" value="Chromosome 1"/>
</dbReference>
<name>A0A2X4U2V5_9NOCA</name>
<dbReference type="PANTHER" id="PTHR30055:SF226">
    <property type="entry name" value="HTH-TYPE TRANSCRIPTIONAL REGULATOR PKSA"/>
    <property type="match status" value="1"/>
</dbReference>
<dbReference type="InterPro" id="IPR001647">
    <property type="entry name" value="HTH_TetR"/>
</dbReference>
<dbReference type="AlphaFoldDB" id="A0A2X4U2V5"/>
<dbReference type="InterPro" id="IPR036271">
    <property type="entry name" value="Tet_transcr_reg_TetR-rel_C_sf"/>
</dbReference>
<dbReference type="InterPro" id="IPR050109">
    <property type="entry name" value="HTH-type_TetR-like_transc_reg"/>
</dbReference>
<evidence type="ECO:0000256" key="2">
    <source>
        <dbReference type="ARBA" id="ARBA00023015"/>
    </source>
</evidence>
<dbReference type="Pfam" id="PF00440">
    <property type="entry name" value="TetR_N"/>
    <property type="match status" value="1"/>
</dbReference>
<protein>
    <submittedName>
        <fullName evidence="7">Transcriptional regulator</fullName>
    </submittedName>
</protein>
<reference evidence="7 8" key="1">
    <citation type="submission" date="2018-06" db="EMBL/GenBank/DDBJ databases">
        <authorList>
            <consortium name="Pathogen Informatics"/>
            <person name="Doyle S."/>
        </authorList>
    </citation>
    <scope>NUCLEOTIDE SEQUENCE [LARGE SCALE GENOMIC DNA]</scope>
    <source>
        <strain evidence="7 8">NCTC10994</strain>
    </source>
</reference>